<sequence length="316" mass="35074">MIAREMWEEQHRRVVSQALDALYAAGLHPLLTKGTALAYTLYPRPAARMRGDSDILIEENLKLQAFAALEEAGFSRPLYRRGVDFGRGDVVRASGRDGGWHDIDLHWRLDSSPVLARIFTHAELLARSQPVLALHAQARCPSAVDALLYSAVHRKKHIDRPTKIHLNGVAHPVIDSLTWLMDIHLLFGSLDRDEQERLVARAAERDISDILRAALADSDARLGTTVPDDIAGALASAKPGSVSRYIAAAPARAVLMNLVATQSLLTRVTGLSEIFFPPPEYMRARFSRGRADWLPVLYLRRILPGVAKHVFRKGKP</sequence>
<protein>
    <submittedName>
        <fullName evidence="1">Uncharacterized nucleotidyltransferase</fullName>
    </submittedName>
</protein>
<dbReference type="EMBL" id="FNPF01000001">
    <property type="protein sequence ID" value="SDX83607.1"/>
    <property type="molecule type" value="Genomic_DNA"/>
</dbReference>
<reference evidence="1 2" key="1">
    <citation type="submission" date="2016-10" db="EMBL/GenBank/DDBJ databases">
        <authorList>
            <person name="de Groot N.N."/>
        </authorList>
    </citation>
    <scope>NUCLEOTIDE SEQUENCE [LARGE SCALE GENOMIC DNA]</scope>
    <source>
        <strain evidence="1 2">DSM 26880</strain>
    </source>
</reference>
<gene>
    <name evidence="1" type="ORF">SAMN05444340_10161</name>
</gene>
<dbReference type="Proteomes" id="UP000199286">
    <property type="component" value="Unassembled WGS sequence"/>
</dbReference>
<proteinExistence type="predicted"/>
<keyword evidence="2" id="KW-1185">Reference proteome</keyword>
<organism evidence="1 2">
    <name type="scientific">Citreimonas salinaria</name>
    <dbReference type="NCBI Taxonomy" id="321339"/>
    <lineage>
        <taxon>Bacteria</taxon>
        <taxon>Pseudomonadati</taxon>
        <taxon>Pseudomonadota</taxon>
        <taxon>Alphaproteobacteria</taxon>
        <taxon>Rhodobacterales</taxon>
        <taxon>Roseobacteraceae</taxon>
        <taxon>Citreimonas</taxon>
    </lineage>
</organism>
<dbReference type="InterPro" id="IPR039498">
    <property type="entry name" value="NTP_transf_5"/>
</dbReference>
<accession>A0A1H3EYI4</accession>
<keyword evidence="1" id="KW-0808">Transferase</keyword>
<dbReference type="AlphaFoldDB" id="A0A1H3EYI4"/>
<evidence type="ECO:0000313" key="2">
    <source>
        <dbReference type="Proteomes" id="UP000199286"/>
    </source>
</evidence>
<evidence type="ECO:0000313" key="1">
    <source>
        <dbReference type="EMBL" id="SDX83607.1"/>
    </source>
</evidence>
<name>A0A1H3EYI4_9RHOB</name>
<dbReference type="GO" id="GO:0016740">
    <property type="term" value="F:transferase activity"/>
    <property type="evidence" value="ECO:0007669"/>
    <property type="project" value="UniProtKB-KW"/>
</dbReference>
<dbReference type="Pfam" id="PF14907">
    <property type="entry name" value="NTP_transf_5"/>
    <property type="match status" value="1"/>
</dbReference>